<sequence>VSFKYVYPMAYGCESGNNMLFKNSIPVLHADNNRTMSPKTCRIDPEPGMIVGIYCQRGEYLYPHNCMSRAMTDSSGVVSPYLPPKFDAPSTGAYDVRDRLLLFKISPKAIKRDIRFICQCIKGDKKTTLIVEHLVTKDANGLRYICPERGLDGITGSVSALYPGYKYSFTIPVPGKVNLGNMGYAMTSINPSRPIREALTITEGGQHVLRLRSIIGDKGFRPHIIHNEYRRKYIMEYPEDAVVVLKKKTPSIYYQWSLKGRKGNIPSELSVMFRYNIIPTDPYTYGCGVKSDHLFYKKGFKLLSGMIHGGATECKVNPHMTSPVGFYCPQGYKLEPADCFTNMILRSTGKVVPLTNYAPHARPVESTHIKVADFNVPHSRMHLVKYSDDELICRCVDANGAVRATITLDLRQPLNGTVL</sequence>
<dbReference type="InterPro" id="IPR010884">
    <property type="entry name" value="6_CYS_dom"/>
</dbReference>
<reference evidence="3" key="1">
    <citation type="journal article" date="2017" name="Front. Cell. Infect. Microbiol.">
        <title>The Distinct Transcriptional Response of the Midgut of Amblyomma sculptum and Amblyomma aureolatum Ticks to Rickettsia rickettsii Correlates to Their Differences in Susceptibility to Infection.</title>
        <authorList>
            <person name="Martins L.A."/>
            <person name="Galletti M.F.B.M."/>
            <person name="Ribeiro J.M."/>
            <person name="Fujita A."/>
            <person name="Costa F.B."/>
            <person name="Labruna M.B."/>
            <person name="Daffre S."/>
            <person name="Fogaca A.C."/>
        </authorList>
    </citation>
    <scope>NUCLEOTIDE SEQUENCE</scope>
</reference>
<dbReference type="Gene3D" id="2.60.40.2860">
    <property type="match status" value="2"/>
</dbReference>
<feature type="domain" description="6-Cys" evidence="2">
    <location>
        <begin position="283"/>
        <end position="413"/>
    </location>
</feature>
<dbReference type="EMBL" id="GFAC01000678">
    <property type="protein sequence ID" value="JAT98510.1"/>
    <property type="molecule type" value="mRNA"/>
</dbReference>
<dbReference type="AlphaFoldDB" id="A0A1E1XGR9"/>
<name>A0A1E1XGR9_9ACAR</name>
<dbReference type="PROSITE" id="PS51701">
    <property type="entry name" value="6_CYS"/>
    <property type="match status" value="2"/>
</dbReference>
<dbReference type="InterPro" id="IPR038160">
    <property type="entry name" value="6_CYS_dom_sf"/>
</dbReference>
<dbReference type="GO" id="GO:0009986">
    <property type="term" value="C:cell surface"/>
    <property type="evidence" value="ECO:0007669"/>
    <property type="project" value="UniProtKB-SubCell"/>
</dbReference>
<proteinExistence type="evidence at transcript level"/>
<feature type="domain" description="6-Cys" evidence="2">
    <location>
        <begin position="9"/>
        <end position="138"/>
    </location>
</feature>
<comment type="subcellular location">
    <subcellularLocation>
        <location evidence="1">Cell surface</location>
    </subcellularLocation>
</comment>
<organism evidence="3">
    <name type="scientific">Amblyomma aureolatum</name>
    <dbReference type="NCBI Taxonomy" id="187763"/>
    <lineage>
        <taxon>Eukaryota</taxon>
        <taxon>Metazoa</taxon>
        <taxon>Ecdysozoa</taxon>
        <taxon>Arthropoda</taxon>
        <taxon>Chelicerata</taxon>
        <taxon>Arachnida</taxon>
        <taxon>Acari</taxon>
        <taxon>Parasitiformes</taxon>
        <taxon>Ixodida</taxon>
        <taxon>Ixodoidea</taxon>
        <taxon>Ixodidae</taxon>
        <taxon>Amblyomminae</taxon>
        <taxon>Amblyomma</taxon>
    </lineage>
</organism>
<evidence type="ECO:0000256" key="1">
    <source>
        <dbReference type="ARBA" id="ARBA00004241"/>
    </source>
</evidence>
<protein>
    <submittedName>
        <fullName evidence="3">Putative sexual stage antigen</fullName>
    </submittedName>
</protein>
<evidence type="ECO:0000259" key="2">
    <source>
        <dbReference type="PROSITE" id="PS51701"/>
    </source>
</evidence>
<dbReference type="Pfam" id="PF07422">
    <property type="entry name" value="s48_45"/>
    <property type="match status" value="2"/>
</dbReference>
<feature type="non-terminal residue" evidence="3">
    <location>
        <position position="1"/>
    </location>
</feature>
<evidence type="ECO:0000313" key="3">
    <source>
        <dbReference type="EMBL" id="JAT98510.1"/>
    </source>
</evidence>
<accession>A0A1E1XGR9</accession>